<sequence length="58" mass="6357">MKSRKEEAIEAIQRVHGNTAALLEKVLADLEELAELCNEYVSAIEGDISRRDQGTGNA</sequence>
<name>A0A0F9KDY3_9ZZZZ</name>
<dbReference type="AlphaFoldDB" id="A0A0F9KDY3"/>
<reference evidence="1" key="1">
    <citation type="journal article" date="2015" name="Nature">
        <title>Complex archaea that bridge the gap between prokaryotes and eukaryotes.</title>
        <authorList>
            <person name="Spang A."/>
            <person name="Saw J.H."/>
            <person name="Jorgensen S.L."/>
            <person name="Zaremba-Niedzwiedzka K."/>
            <person name="Martijn J."/>
            <person name="Lind A.E."/>
            <person name="van Eijk R."/>
            <person name="Schleper C."/>
            <person name="Guy L."/>
            <person name="Ettema T.J."/>
        </authorList>
    </citation>
    <scope>NUCLEOTIDE SEQUENCE</scope>
</reference>
<comment type="caution">
    <text evidence="1">The sequence shown here is derived from an EMBL/GenBank/DDBJ whole genome shotgun (WGS) entry which is preliminary data.</text>
</comment>
<gene>
    <name evidence="1" type="ORF">LCGC14_1342450</name>
</gene>
<protein>
    <submittedName>
        <fullName evidence="1">Uncharacterized protein</fullName>
    </submittedName>
</protein>
<accession>A0A0F9KDY3</accession>
<organism evidence="1">
    <name type="scientific">marine sediment metagenome</name>
    <dbReference type="NCBI Taxonomy" id="412755"/>
    <lineage>
        <taxon>unclassified sequences</taxon>
        <taxon>metagenomes</taxon>
        <taxon>ecological metagenomes</taxon>
    </lineage>
</organism>
<evidence type="ECO:0000313" key="1">
    <source>
        <dbReference type="EMBL" id="KKM80173.1"/>
    </source>
</evidence>
<dbReference type="EMBL" id="LAZR01008222">
    <property type="protein sequence ID" value="KKM80173.1"/>
    <property type="molecule type" value="Genomic_DNA"/>
</dbReference>
<proteinExistence type="predicted"/>